<dbReference type="GO" id="GO:0016787">
    <property type="term" value="F:hydrolase activity"/>
    <property type="evidence" value="ECO:0007669"/>
    <property type="project" value="UniProtKB-KW"/>
</dbReference>
<dbReference type="InterPro" id="IPR052040">
    <property type="entry name" value="GTPase/Isobutyryl-CoA_mutase"/>
</dbReference>
<evidence type="ECO:0000313" key="6">
    <source>
        <dbReference type="EMBL" id="SUZ87273.1"/>
    </source>
</evidence>
<sequence>VALKTLEKILKKAKKNDFISISELMTGIETGKFSRREISKHIFKDSLNAIKIGITGPPGSGKSSLMNMLIPILRDNKLSVGVIAIDPSSPITGGSFLGDRVRIKNAIDDKNVFVRSMGSRAELGGITELAEDFSDILAFSGKDIVFIETVGVGQSEYSVSEITDLTALVFVPESGDEIQLLKAGILELADIFVVNKYDREDANLMVRSIKNIISSTKKDASQIPIFKTSCKTGDGVEGFANALIKFYSSINKNESVKSRQMLRFSRKVKNIIENDIIEGFWTEKRKKFLKKMNTKDTKLESPYDMVDKIKDL</sequence>
<dbReference type="InterPro" id="IPR003593">
    <property type="entry name" value="AAA+_ATPase"/>
</dbReference>
<keyword evidence="1" id="KW-0547">Nucleotide-binding</keyword>
<evidence type="ECO:0000256" key="1">
    <source>
        <dbReference type="ARBA" id="ARBA00022741"/>
    </source>
</evidence>
<evidence type="ECO:0000256" key="3">
    <source>
        <dbReference type="ARBA" id="ARBA00023134"/>
    </source>
</evidence>
<dbReference type="SUPFAM" id="SSF52540">
    <property type="entry name" value="P-loop containing nucleoside triphosphate hydrolases"/>
    <property type="match status" value="1"/>
</dbReference>
<accession>A0A381RDC8</accession>
<dbReference type="PANTHER" id="PTHR43087:SF1">
    <property type="entry name" value="LAO_AO TRANSPORT SYSTEM ATPASE"/>
    <property type="match status" value="1"/>
</dbReference>
<reference evidence="6" key="1">
    <citation type="submission" date="2018-05" db="EMBL/GenBank/DDBJ databases">
        <authorList>
            <person name="Lanie J.A."/>
            <person name="Ng W.-L."/>
            <person name="Kazmierczak K.M."/>
            <person name="Andrzejewski T.M."/>
            <person name="Davidsen T.M."/>
            <person name="Wayne K.J."/>
            <person name="Tettelin H."/>
            <person name="Glass J.I."/>
            <person name="Rusch D."/>
            <person name="Podicherti R."/>
            <person name="Tsui H.-C.T."/>
            <person name="Winkler M.E."/>
        </authorList>
    </citation>
    <scope>NUCLEOTIDE SEQUENCE</scope>
</reference>
<gene>
    <name evidence="6" type="ORF">METZ01_LOCUS40127</name>
</gene>
<feature type="non-terminal residue" evidence="6">
    <location>
        <position position="1"/>
    </location>
</feature>
<evidence type="ECO:0000256" key="4">
    <source>
        <dbReference type="ARBA" id="ARBA00023186"/>
    </source>
</evidence>
<organism evidence="6">
    <name type="scientific">marine metagenome</name>
    <dbReference type="NCBI Taxonomy" id="408172"/>
    <lineage>
        <taxon>unclassified sequences</taxon>
        <taxon>metagenomes</taxon>
        <taxon>ecological metagenomes</taxon>
    </lineage>
</organism>
<evidence type="ECO:0000259" key="5">
    <source>
        <dbReference type="SMART" id="SM00382"/>
    </source>
</evidence>
<keyword evidence="2" id="KW-0378">Hydrolase</keyword>
<dbReference type="SMART" id="SM00382">
    <property type="entry name" value="AAA"/>
    <property type="match status" value="1"/>
</dbReference>
<dbReference type="Gene3D" id="3.40.50.300">
    <property type="entry name" value="P-loop containing nucleotide triphosphate hydrolases"/>
    <property type="match status" value="1"/>
</dbReference>
<dbReference type="PANTHER" id="PTHR43087">
    <property type="entry name" value="LYSINE/ARGININE/ORNITHINE TRANSPORT SYSTEM KINASE"/>
    <property type="match status" value="1"/>
</dbReference>
<dbReference type="EMBL" id="UINC01001716">
    <property type="protein sequence ID" value="SUZ87273.1"/>
    <property type="molecule type" value="Genomic_DNA"/>
</dbReference>
<protein>
    <recommendedName>
        <fullName evidence="5">AAA+ ATPase domain-containing protein</fullName>
    </recommendedName>
</protein>
<feature type="domain" description="AAA+ ATPase" evidence="5">
    <location>
        <begin position="48"/>
        <end position="198"/>
    </location>
</feature>
<dbReference type="InterPro" id="IPR027417">
    <property type="entry name" value="P-loop_NTPase"/>
</dbReference>
<dbReference type="AlphaFoldDB" id="A0A381RDC8"/>
<dbReference type="GO" id="GO:0005525">
    <property type="term" value="F:GTP binding"/>
    <property type="evidence" value="ECO:0007669"/>
    <property type="project" value="UniProtKB-KW"/>
</dbReference>
<dbReference type="Pfam" id="PF03308">
    <property type="entry name" value="MeaB"/>
    <property type="match status" value="1"/>
</dbReference>
<proteinExistence type="predicted"/>
<name>A0A381RDC8_9ZZZZ</name>
<keyword evidence="4" id="KW-0143">Chaperone</keyword>
<keyword evidence="3" id="KW-0342">GTP-binding</keyword>
<evidence type="ECO:0000256" key="2">
    <source>
        <dbReference type="ARBA" id="ARBA00022801"/>
    </source>
</evidence>